<dbReference type="Proteomes" id="UP000247523">
    <property type="component" value="Unassembled WGS sequence"/>
</dbReference>
<comment type="caution">
    <text evidence="3">The sequence shown here is derived from an EMBL/GenBank/DDBJ whole genome shotgun (WGS) entry which is preliminary data.</text>
</comment>
<dbReference type="PANTHER" id="PTHR39161">
    <property type="entry name" value="ADAPTER PROTEIN MECA"/>
    <property type="match status" value="1"/>
</dbReference>
<feature type="region of interest" description="Disordered" evidence="2">
    <location>
        <begin position="140"/>
        <end position="162"/>
    </location>
</feature>
<proteinExistence type="inferred from homology"/>
<gene>
    <name evidence="3" type="ORF">C8E03_10413</name>
</gene>
<evidence type="ECO:0000313" key="4">
    <source>
        <dbReference type="Proteomes" id="UP000247523"/>
    </source>
</evidence>
<dbReference type="RefSeq" id="WP_110290958.1">
    <property type="nucleotide sequence ID" value="NZ_QICS01000004.1"/>
</dbReference>
<accession>A0A318ENT1</accession>
<evidence type="ECO:0000256" key="2">
    <source>
        <dbReference type="SAM" id="MobiDB-lite"/>
    </source>
</evidence>
<dbReference type="Gene3D" id="3.30.70.1950">
    <property type="match status" value="1"/>
</dbReference>
<dbReference type="EMBL" id="QICS01000004">
    <property type="protein sequence ID" value="PXV91006.1"/>
    <property type="molecule type" value="Genomic_DNA"/>
</dbReference>
<dbReference type="Pfam" id="PF05389">
    <property type="entry name" value="MecA"/>
    <property type="match status" value="1"/>
</dbReference>
<name>A0A318ENT1_9FIRM</name>
<evidence type="ECO:0000313" key="3">
    <source>
        <dbReference type="EMBL" id="PXV91006.1"/>
    </source>
</evidence>
<dbReference type="AlphaFoldDB" id="A0A318ENT1"/>
<dbReference type="PANTHER" id="PTHR39161:SF1">
    <property type="entry name" value="ADAPTER PROTEIN MECA 1"/>
    <property type="match status" value="1"/>
</dbReference>
<comment type="similarity">
    <text evidence="1">Belongs to the MecA family.</text>
</comment>
<dbReference type="InterPro" id="IPR038471">
    <property type="entry name" value="MecA_C_sf"/>
</dbReference>
<protein>
    <submittedName>
        <fullName evidence="3">Adapter protein MecA 1/2</fullName>
    </submittedName>
</protein>
<organism evidence="3 4">
    <name type="scientific">Lachnotalea glycerini</name>
    <dbReference type="NCBI Taxonomy" id="1763509"/>
    <lineage>
        <taxon>Bacteria</taxon>
        <taxon>Bacillati</taxon>
        <taxon>Bacillota</taxon>
        <taxon>Clostridia</taxon>
        <taxon>Lachnospirales</taxon>
        <taxon>Lachnospiraceae</taxon>
        <taxon>Lachnotalea</taxon>
    </lineage>
</organism>
<sequence>MKIEKVNDNQIRCTLTKDDLADRELKISELAYGTEKAKSLFRDMMQQASYEFGFEAEDIPLMIEAIPLSPDCIILVITKVEDPEELDTRFSRFAPSLSDKEDLDNTAEVSPLTGADDVLDLFKKIHEEKSKANVSNKDNFVPLSESLTPSKEESKSANNNTSKESVKVSDSIDLTKLYSFDDLDTVIRLSCVLNGYYTGKSSLYKNTANSKYFLVISKTSHTPEQFNKICNILSEYATQIKYSTAIEAYLKEHEEIFITGNAVQILAQF</sequence>
<evidence type="ECO:0000256" key="1">
    <source>
        <dbReference type="ARBA" id="ARBA00005397"/>
    </source>
</evidence>
<reference evidence="3 4" key="1">
    <citation type="submission" date="2018-05" db="EMBL/GenBank/DDBJ databases">
        <title>Genomic Encyclopedia of Type Strains, Phase IV (KMG-IV): sequencing the most valuable type-strain genomes for metagenomic binning, comparative biology and taxonomic classification.</title>
        <authorList>
            <person name="Goeker M."/>
        </authorList>
    </citation>
    <scope>NUCLEOTIDE SEQUENCE [LARGE SCALE GENOMIC DNA]</scope>
    <source>
        <strain evidence="3 4">DSM 28816</strain>
    </source>
</reference>
<dbReference type="InterPro" id="IPR008681">
    <property type="entry name" value="Neg-reg_MecA"/>
</dbReference>